<dbReference type="InterPro" id="IPR051462">
    <property type="entry name" value="CBS_domain-containing"/>
</dbReference>
<reference evidence="4 5" key="1">
    <citation type="submission" date="2016-11" db="EMBL/GenBank/DDBJ databases">
        <authorList>
            <person name="Jaros S."/>
            <person name="Januszkiewicz K."/>
            <person name="Wedrychowicz H."/>
        </authorList>
    </citation>
    <scope>NUCLEOTIDE SEQUENCE [LARGE SCALE GENOMIC DNA]</scope>
    <source>
        <strain evidence="4 5">DSM 8605</strain>
    </source>
</reference>
<evidence type="ECO:0000259" key="3">
    <source>
        <dbReference type="PROSITE" id="PS51371"/>
    </source>
</evidence>
<dbReference type="InterPro" id="IPR046342">
    <property type="entry name" value="CBS_dom_sf"/>
</dbReference>
<accession>A0A1M5QD41</accession>
<dbReference type="Proteomes" id="UP000184447">
    <property type="component" value="Unassembled WGS sequence"/>
</dbReference>
<dbReference type="PANTHER" id="PTHR48108">
    <property type="entry name" value="CBS DOMAIN-CONTAINING PROTEIN CBSX2, CHLOROPLASTIC"/>
    <property type="match status" value="1"/>
</dbReference>
<name>A0A1M5QD41_9CLOT</name>
<sequence>MININLSPRQKEIIKLVKQEQPITSEKLAAKVGVTRAALRPDLAILTMIGILDAKPKVGYVCSEKSSVSLVHDYIKKIKVNEIMTKAVTIDEQSTIYDAIVTLFLNDVGTLWIENNGNLVGAVSRKDFLKVAMGGTDLNKVPVGIIMTRMPNVVCVDMDDLAYDAAQKIIDHEVDSLPVVERNYENDEEKIKVVGKCSKTNITKLLVRLGQNL</sequence>
<dbReference type="CDD" id="cd04617">
    <property type="entry name" value="CBS_pair_CcpN"/>
    <property type="match status" value="1"/>
</dbReference>
<dbReference type="Pfam" id="PF08279">
    <property type="entry name" value="HTH_11"/>
    <property type="match status" value="1"/>
</dbReference>
<dbReference type="OrthoDB" id="9793615at2"/>
<dbReference type="PROSITE" id="PS51371">
    <property type="entry name" value="CBS"/>
    <property type="match status" value="2"/>
</dbReference>
<dbReference type="InterPro" id="IPR013196">
    <property type="entry name" value="HTH_11"/>
</dbReference>
<organism evidence="4 5">
    <name type="scientific">Clostridium grantii DSM 8605</name>
    <dbReference type="NCBI Taxonomy" id="1121316"/>
    <lineage>
        <taxon>Bacteria</taxon>
        <taxon>Bacillati</taxon>
        <taxon>Bacillota</taxon>
        <taxon>Clostridia</taxon>
        <taxon>Eubacteriales</taxon>
        <taxon>Clostridiaceae</taxon>
        <taxon>Clostridium</taxon>
    </lineage>
</organism>
<dbReference type="EMBL" id="FQXM01000002">
    <property type="protein sequence ID" value="SHH11801.1"/>
    <property type="molecule type" value="Genomic_DNA"/>
</dbReference>
<dbReference type="AlphaFoldDB" id="A0A1M5QD41"/>
<keyword evidence="2" id="KW-0129">CBS domain</keyword>
<feature type="domain" description="CBS" evidence="3">
    <location>
        <begin position="147"/>
        <end position="213"/>
    </location>
</feature>
<dbReference type="InterPro" id="IPR036388">
    <property type="entry name" value="WH-like_DNA-bd_sf"/>
</dbReference>
<keyword evidence="5" id="KW-1185">Reference proteome</keyword>
<dbReference type="Gene3D" id="3.10.580.10">
    <property type="entry name" value="CBS-domain"/>
    <property type="match status" value="1"/>
</dbReference>
<dbReference type="SMART" id="SM00116">
    <property type="entry name" value="CBS"/>
    <property type="match status" value="2"/>
</dbReference>
<evidence type="ECO:0000313" key="5">
    <source>
        <dbReference type="Proteomes" id="UP000184447"/>
    </source>
</evidence>
<evidence type="ECO:0000256" key="1">
    <source>
        <dbReference type="ARBA" id="ARBA00022737"/>
    </source>
</evidence>
<dbReference type="SUPFAM" id="SSF46785">
    <property type="entry name" value="Winged helix' DNA-binding domain"/>
    <property type="match status" value="1"/>
</dbReference>
<dbReference type="SUPFAM" id="SSF54631">
    <property type="entry name" value="CBS-domain pair"/>
    <property type="match status" value="1"/>
</dbReference>
<dbReference type="InterPro" id="IPR036390">
    <property type="entry name" value="WH_DNA-bd_sf"/>
</dbReference>
<feature type="domain" description="CBS" evidence="3">
    <location>
        <begin position="83"/>
        <end position="138"/>
    </location>
</feature>
<dbReference type="PANTHER" id="PTHR48108:SF32">
    <property type="entry name" value="TRANSCRIPTIONAL REPRESSOR CCPN"/>
    <property type="match status" value="1"/>
</dbReference>
<gene>
    <name evidence="4" type="ORF">SAMN02745207_00002</name>
</gene>
<protein>
    <submittedName>
        <fullName evidence="4">CBS domain-containing protein</fullName>
    </submittedName>
</protein>
<dbReference type="STRING" id="1121316.SAMN02745207_00002"/>
<dbReference type="Pfam" id="PF00571">
    <property type="entry name" value="CBS"/>
    <property type="match status" value="2"/>
</dbReference>
<proteinExistence type="predicted"/>
<keyword evidence="1" id="KW-0677">Repeat</keyword>
<dbReference type="Gene3D" id="1.10.10.10">
    <property type="entry name" value="Winged helix-like DNA-binding domain superfamily/Winged helix DNA-binding domain"/>
    <property type="match status" value="1"/>
</dbReference>
<dbReference type="PIRSF" id="PIRSF026546">
    <property type="entry name" value="UCP026546_CBS_YqzB"/>
    <property type="match status" value="1"/>
</dbReference>
<evidence type="ECO:0000256" key="2">
    <source>
        <dbReference type="PROSITE-ProRule" id="PRU00703"/>
    </source>
</evidence>
<dbReference type="InterPro" id="IPR000644">
    <property type="entry name" value="CBS_dom"/>
</dbReference>
<evidence type="ECO:0000313" key="4">
    <source>
        <dbReference type="EMBL" id="SHH11801.1"/>
    </source>
</evidence>
<dbReference type="InterPro" id="IPR016842">
    <property type="entry name" value="UCP026546_HTH-CBS"/>
</dbReference>